<keyword evidence="3" id="KW-1185">Reference proteome</keyword>
<sequence length="109" mass="11999">MLEDVTTITITSIYCVAIGAAKENTLYIANEPHNILGWDNRMIVCILLGSAPARHQKLQLLEVNYIVAVTLAYLIFVDQTIWFIGSPIAVSSAEAFGLEDVVDDILAYL</sequence>
<evidence type="ECO:0000313" key="2">
    <source>
        <dbReference type="EnsemblMetazoa" id="GPAI047581-PA"/>
    </source>
</evidence>
<dbReference type="EnsemblMetazoa" id="GPAI047581-RA">
    <property type="protein sequence ID" value="GPAI047581-PA"/>
    <property type="gene ID" value="GPAI047581"/>
</dbReference>
<keyword evidence="1" id="KW-0812">Transmembrane</keyword>
<accession>A0A1B0AJ81</accession>
<reference evidence="3" key="1">
    <citation type="submission" date="2014-03" db="EMBL/GenBank/DDBJ databases">
        <authorList>
            <person name="Aksoy S."/>
            <person name="Warren W."/>
            <person name="Wilson R.K."/>
        </authorList>
    </citation>
    <scope>NUCLEOTIDE SEQUENCE [LARGE SCALE GENOMIC DNA]</scope>
    <source>
        <strain evidence="3">IAEA</strain>
    </source>
</reference>
<dbReference type="AlphaFoldDB" id="A0A1B0AJ81"/>
<keyword evidence="1" id="KW-1133">Transmembrane helix</keyword>
<feature type="transmembrane region" description="Helical" evidence="1">
    <location>
        <begin position="63"/>
        <end position="84"/>
    </location>
</feature>
<organism evidence="2 3">
    <name type="scientific">Glossina pallidipes</name>
    <name type="common">Tsetse fly</name>
    <dbReference type="NCBI Taxonomy" id="7398"/>
    <lineage>
        <taxon>Eukaryota</taxon>
        <taxon>Metazoa</taxon>
        <taxon>Ecdysozoa</taxon>
        <taxon>Arthropoda</taxon>
        <taxon>Hexapoda</taxon>
        <taxon>Insecta</taxon>
        <taxon>Pterygota</taxon>
        <taxon>Neoptera</taxon>
        <taxon>Endopterygota</taxon>
        <taxon>Diptera</taxon>
        <taxon>Brachycera</taxon>
        <taxon>Muscomorpha</taxon>
        <taxon>Hippoboscoidea</taxon>
        <taxon>Glossinidae</taxon>
        <taxon>Glossina</taxon>
    </lineage>
</organism>
<evidence type="ECO:0000256" key="1">
    <source>
        <dbReference type="SAM" id="Phobius"/>
    </source>
</evidence>
<dbReference type="Proteomes" id="UP000092445">
    <property type="component" value="Unassembled WGS sequence"/>
</dbReference>
<keyword evidence="1" id="KW-0472">Membrane</keyword>
<dbReference type="VEuPathDB" id="VectorBase:GPAI047581"/>
<protein>
    <submittedName>
        <fullName evidence="2">Uncharacterized protein</fullName>
    </submittedName>
</protein>
<name>A0A1B0AJ81_GLOPL</name>
<evidence type="ECO:0000313" key="3">
    <source>
        <dbReference type="Proteomes" id="UP000092445"/>
    </source>
</evidence>
<reference evidence="2" key="2">
    <citation type="submission" date="2020-05" db="UniProtKB">
        <authorList>
            <consortium name="EnsemblMetazoa"/>
        </authorList>
    </citation>
    <scope>IDENTIFICATION</scope>
    <source>
        <strain evidence="2">IAEA</strain>
    </source>
</reference>
<proteinExistence type="predicted"/>